<evidence type="ECO:0000313" key="2">
    <source>
        <dbReference type="Proteomes" id="UP000005959"/>
    </source>
</evidence>
<accession>G9YBI4</accession>
<dbReference type="Proteomes" id="UP000005959">
    <property type="component" value="Unassembled WGS sequence"/>
</dbReference>
<sequence length="51" mass="5548">MPQNLSPKVIGRSGETFASARLNVSNSSMNNRHCVNKMMAKTPTIFPIITG</sequence>
<dbReference type="HOGENOM" id="CLU_3099432_0_0_6"/>
<organism evidence="1 2">
    <name type="scientific">Hafnia alvei ATCC 51873</name>
    <dbReference type="NCBI Taxonomy" id="1002364"/>
    <lineage>
        <taxon>Bacteria</taxon>
        <taxon>Pseudomonadati</taxon>
        <taxon>Pseudomonadota</taxon>
        <taxon>Gammaproteobacteria</taxon>
        <taxon>Enterobacterales</taxon>
        <taxon>Hafniaceae</taxon>
        <taxon>Hafnia</taxon>
    </lineage>
</organism>
<protein>
    <submittedName>
        <fullName evidence="1">Uncharacterized protein</fullName>
    </submittedName>
</protein>
<name>G9YBI4_HAFAL</name>
<reference evidence="1 2" key="1">
    <citation type="submission" date="2011-08" db="EMBL/GenBank/DDBJ databases">
        <authorList>
            <person name="Weinstock G."/>
            <person name="Sodergren E."/>
            <person name="Clifton S."/>
            <person name="Fulton L."/>
            <person name="Fulton B."/>
            <person name="Courtney L."/>
            <person name="Fronick C."/>
            <person name="Harrison M."/>
            <person name="Strong C."/>
            <person name="Farmer C."/>
            <person name="Delahaunty K."/>
            <person name="Markovic C."/>
            <person name="Hall O."/>
            <person name="Minx P."/>
            <person name="Tomlinson C."/>
            <person name="Mitreva M."/>
            <person name="Hou S."/>
            <person name="Chen J."/>
            <person name="Wollam A."/>
            <person name="Pepin K.H."/>
            <person name="Johnson M."/>
            <person name="Bhonagiri V."/>
            <person name="Zhang X."/>
            <person name="Suruliraj S."/>
            <person name="Warren W."/>
            <person name="Chinwalla A."/>
            <person name="Mardis E.R."/>
            <person name="Wilson R.K."/>
        </authorList>
    </citation>
    <scope>NUCLEOTIDE SEQUENCE [LARGE SCALE GENOMIC DNA]</scope>
    <source>
        <strain evidence="1 2">ATCC 51873</strain>
    </source>
</reference>
<dbReference type="EMBL" id="AGCI01000098">
    <property type="protein sequence ID" value="EHM39113.1"/>
    <property type="molecule type" value="Genomic_DNA"/>
</dbReference>
<evidence type="ECO:0000313" key="1">
    <source>
        <dbReference type="EMBL" id="EHM39113.1"/>
    </source>
</evidence>
<gene>
    <name evidence="1" type="ORF">HMPREF0454_03965</name>
</gene>
<comment type="caution">
    <text evidence="1">The sequence shown here is derived from an EMBL/GenBank/DDBJ whole genome shotgun (WGS) entry which is preliminary data.</text>
</comment>
<proteinExistence type="predicted"/>
<dbReference type="AlphaFoldDB" id="G9YBI4"/>